<comment type="caution">
    <text evidence="2">The sequence shown here is derived from an EMBL/GenBank/DDBJ whole genome shotgun (WGS) entry which is preliminary data.</text>
</comment>
<keyword evidence="1" id="KW-0472">Membrane</keyword>
<dbReference type="InterPro" id="IPR032820">
    <property type="entry name" value="ATPase_put"/>
</dbReference>
<keyword evidence="1" id="KW-0812">Transmembrane</keyword>
<name>A0A323TIK8_9BACI</name>
<dbReference type="OrthoDB" id="282803at2"/>
<dbReference type="Proteomes" id="UP000248214">
    <property type="component" value="Unassembled WGS sequence"/>
</dbReference>
<dbReference type="EMBL" id="PDOD01000003">
    <property type="protein sequence ID" value="PYZ92493.1"/>
    <property type="molecule type" value="Genomic_DNA"/>
</dbReference>
<accession>A0A323TIK8</accession>
<keyword evidence="1" id="KW-1133">Transmembrane helix</keyword>
<dbReference type="RefSeq" id="WP_110610044.1">
    <property type="nucleotide sequence ID" value="NZ_PDOD01000003.1"/>
</dbReference>
<dbReference type="Pfam" id="PF09527">
    <property type="entry name" value="ATPase_gene1"/>
    <property type="match status" value="1"/>
</dbReference>
<evidence type="ECO:0000256" key="1">
    <source>
        <dbReference type="SAM" id="Phobius"/>
    </source>
</evidence>
<keyword evidence="3" id="KW-1185">Reference proteome</keyword>
<organism evidence="2 3">
    <name type="scientific">Salipaludibacillus keqinensis</name>
    <dbReference type="NCBI Taxonomy" id="2045207"/>
    <lineage>
        <taxon>Bacteria</taxon>
        <taxon>Bacillati</taxon>
        <taxon>Bacillota</taxon>
        <taxon>Bacilli</taxon>
        <taxon>Bacillales</taxon>
        <taxon>Bacillaceae</taxon>
    </lineage>
</organism>
<feature type="transmembrane region" description="Helical" evidence="1">
    <location>
        <begin position="12"/>
        <end position="34"/>
    </location>
</feature>
<proteinExistence type="predicted"/>
<gene>
    <name evidence="2" type="ORF">CR194_12535</name>
</gene>
<evidence type="ECO:0000313" key="3">
    <source>
        <dbReference type="Proteomes" id="UP000248214"/>
    </source>
</evidence>
<evidence type="ECO:0008006" key="4">
    <source>
        <dbReference type="Google" id="ProtNLM"/>
    </source>
</evidence>
<sequence>MSEPSKYRQLMRSFALMSTITSYLVGSILIGVFGGRWLDQQFNGGGLYLVLGMIVGLTTAIFGIYKAVHQFTGDDSS</sequence>
<reference evidence="2 3" key="1">
    <citation type="submission" date="2017-10" db="EMBL/GenBank/DDBJ databases">
        <title>Bacillus sp. nov., a halophilic bacterium isolated from a Keqin Lake.</title>
        <authorList>
            <person name="Wang H."/>
        </authorList>
    </citation>
    <scope>NUCLEOTIDE SEQUENCE [LARGE SCALE GENOMIC DNA]</scope>
    <source>
        <strain evidence="2 3">KQ-12</strain>
    </source>
</reference>
<feature type="transmembrane region" description="Helical" evidence="1">
    <location>
        <begin position="46"/>
        <end position="68"/>
    </location>
</feature>
<protein>
    <recommendedName>
        <fullName evidence="4">AtpZ protein</fullName>
    </recommendedName>
</protein>
<dbReference type="AlphaFoldDB" id="A0A323TIK8"/>
<evidence type="ECO:0000313" key="2">
    <source>
        <dbReference type="EMBL" id="PYZ92493.1"/>
    </source>
</evidence>